<feature type="transmembrane region" description="Helical" evidence="1">
    <location>
        <begin position="28"/>
        <end position="47"/>
    </location>
</feature>
<protein>
    <submittedName>
        <fullName evidence="2">Putative membrane protein</fullName>
    </submittedName>
</protein>
<name>A0A0K3A1X1_9XANT</name>
<dbReference type="AlphaFoldDB" id="A0A0K3A1X1"/>
<evidence type="ECO:0000313" key="3">
    <source>
        <dbReference type="Proteomes" id="UP000045978"/>
    </source>
</evidence>
<evidence type="ECO:0000313" key="2">
    <source>
        <dbReference type="EMBL" id="CTP90449.1"/>
    </source>
</evidence>
<evidence type="ECO:0000256" key="1">
    <source>
        <dbReference type="SAM" id="Phobius"/>
    </source>
</evidence>
<organism evidence="2 3">
    <name type="scientific">Xanthomonas graminis pv. phlei</name>
    <dbReference type="NCBI Taxonomy" id="487906"/>
    <lineage>
        <taxon>Bacteria</taxon>
        <taxon>Pseudomonadati</taxon>
        <taxon>Pseudomonadota</taxon>
        <taxon>Gammaproteobacteria</taxon>
        <taxon>Lysobacterales</taxon>
        <taxon>Lysobacteraceae</taxon>
        <taxon>Xanthomonas</taxon>
        <taxon>Xanthomonas translucens group</taxon>
        <taxon>Xanthomonas graminis</taxon>
    </lineage>
</organism>
<keyword evidence="1" id="KW-0812">Transmembrane</keyword>
<dbReference type="Proteomes" id="UP000045978">
    <property type="component" value="Unassembled WGS sequence"/>
</dbReference>
<dbReference type="EMBL" id="CXOJ01000072">
    <property type="protein sequence ID" value="CTP90449.1"/>
    <property type="molecule type" value="Genomic_DNA"/>
</dbReference>
<accession>A0A0K3A1X1</accession>
<sequence>MTGNRKLRCTDHRGNLTETTENIRRLEVWLGFLKWVLWLAFLILIGMDNSPQ</sequence>
<gene>
    <name evidence="2" type="ORF">XTPLMG730_2810</name>
</gene>
<dbReference type="RefSeq" id="WP_003476366.1">
    <property type="nucleotide sequence ID" value="NZ_CP086332.1"/>
</dbReference>
<keyword evidence="1" id="KW-0472">Membrane</keyword>
<keyword evidence="1" id="KW-1133">Transmembrane helix</keyword>
<reference evidence="2 3" key="1">
    <citation type="submission" date="2015-07" db="EMBL/GenBank/DDBJ databases">
        <authorList>
            <person name="Noorani M."/>
        </authorList>
    </citation>
    <scope>NUCLEOTIDE SEQUENCE [LARGE SCALE GENOMIC DNA]</scope>
    <source>
        <strain evidence="2">LMG730</strain>
    </source>
</reference>
<proteinExistence type="predicted"/>